<keyword evidence="2" id="KW-1185">Reference proteome</keyword>
<dbReference type="InterPro" id="IPR011335">
    <property type="entry name" value="Restrct_endonuc-II-like"/>
</dbReference>
<accession>A0A2V1KCX1</accession>
<dbReference type="Gene3D" id="3.40.960.10">
    <property type="entry name" value="VSR Endonuclease"/>
    <property type="match status" value="1"/>
</dbReference>
<reference evidence="2" key="1">
    <citation type="submission" date="2018-05" db="EMBL/GenBank/DDBJ databases">
        <authorList>
            <person name="Li Y."/>
        </authorList>
    </citation>
    <scope>NUCLEOTIDE SEQUENCE [LARGE SCALE GENOMIC DNA]</scope>
    <source>
        <strain evidence="2">sk1b4</strain>
    </source>
</reference>
<evidence type="ECO:0008006" key="3">
    <source>
        <dbReference type="Google" id="ProtNLM"/>
    </source>
</evidence>
<evidence type="ECO:0000313" key="1">
    <source>
        <dbReference type="EMBL" id="PWF27367.1"/>
    </source>
</evidence>
<proteinExistence type="predicted"/>
<gene>
    <name evidence="1" type="ORF">DD236_02990</name>
</gene>
<dbReference type="AlphaFoldDB" id="A0A2V1KCX1"/>
<dbReference type="EMBL" id="QETB01000001">
    <property type="protein sequence ID" value="PWF27367.1"/>
    <property type="molecule type" value="Genomic_DNA"/>
</dbReference>
<dbReference type="SUPFAM" id="SSF52980">
    <property type="entry name" value="Restriction endonuclease-like"/>
    <property type="match status" value="1"/>
</dbReference>
<comment type="caution">
    <text evidence="1">The sequence shown here is derived from an EMBL/GenBank/DDBJ whole genome shotgun (WGS) entry which is preliminary data.</text>
</comment>
<sequence length="238" mass="26400">MLHPIHGVVARRYDNLPPLELQIDALRRRGILSHQIKPKVLKKIPQAPDWLPAPEDVWSLLGATASVPELVQAGDFLVSGPSRQDPPLCSIADLQEAINRFTRCRGTSKLRDALPLVRTGVESPAESKARLTILDGGFEEPITCCPVDVFGITLHSDLGYPELKIAIEYDGNYHFSSGPDQIRSDEQRRAAMRAAGWEVLTMTVEDLRDPTLFYAKLRITIHSALSPTTDPHPRTNVT</sequence>
<name>A0A2V1KCX1_9ACTO</name>
<dbReference type="Proteomes" id="UP000245283">
    <property type="component" value="Unassembled WGS sequence"/>
</dbReference>
<evidence type="ECO:0000313" key="2">
    <source>
        <dbReference type="Proteomes" id="UP000245283"/>
    </source>
</evidence>
<protein>
    <recommendedName>
        <fullName evidence="3">DUF559 domain-containing protein</fullName>
    </recommendedName>
</protein>
<organism evidence="1 2">
    <name type="scientific">Ancrocorticia populi</name>
    <dbReference type="NCBI Taxonomy" id="2175228"/>
    <lineage>
        <taxon>Bacteria</taxon>
        <taxon>Bacillati</taxon>
        <taxon>Actinomycetota</taxon>
        <taxon>Actinomycetes</taxon>
        <taxon>Actinomycetales</taxon>
        <taxon>Actinomycetaceae</taxon>
        <taxon>Ancrocorticia</taxon>
    </lineage>
</organism>